<feature type="region of interest" description="Disordered" evidence="1">
    <location>
        <begin position="175"/>
        <end position="196"/>
    </location>
</feature>
<dbReference type="Proteomes" id="UP000244073">
    <property type="component" value="Unassembled WGS sequence"/>
</dbReference>
<evidence type="ECO:0000256" key="1">
    <source>
        <dbReference type="SAM" id="MobiDB-lite"/>
    </source>
</evidence>
<accession>A0A2T5M245</accession>
<evidence type="ECO:0000313" key="3">
    <source>
        <dbReference type="Proteomes" id="UP000244073"/>
    </source>
</evidence>
<evidence type="ECO:0000313" key="2">
    <source>
        <dbReference type="EMBL" id="PTU22596.1"/>
    </source>
</evidence>
<gene>
    <name evidence="2" type="ORF">P175DRAFT_0555260</name>
</gene>
<dbReference type="RefSeq" id="XP_040753988.1">
    <property type="nucleotide sequence ID" value="XM_040900620.1"/>
</dbReference>
<dbReference type="AlphaFoldDB" id="A0A2T5M245"/>
<organism evidence="2 3">
    <name type="scientific">Aspergillus ochraceoroseus IBT 24754</name>
    <dbReference type="NCBI Taxonomy" id="1392256"/>
    <lineage>
        <taxon>Eukaryota</taxon>
        <taxon>Fungi</taxon>
        <taxon>Dikarya</taxon>
        <taxon>Ascomycota</taxon>
        <taxon>Pezizomycotina</taxon>
        <taxon>Eurotiomycetes</taxon>
        <taxon>Eurotiomycetidae</taxon>
        <taxon>Eurotiales</taxon>
        <taxon>Aspergillaceae</taxon>
        <taxon>Aspergillus</taxon>
        <taxon>Aspergillus subgen. Nidulantes</taxon>
    </lineage>
</organism>
<reference evidence="2 3" key="1">
    <citation type="journal article" date="2018" name="Proc. Natl. Acad. Sci. U.S.A.">
        <title>Linking secondary metabolites to gene clusters through genome sequencing of six diverse Aspergillus species.</title>
        <authorList>
            <person name="Kaerboelling I."/>
            <person name="Vesth T.C."/>
            <person name="Frisvad J.C."/>
            <person name="Nybo J.L."/>
            <person name="Theobald S."/>
            <person name="Kuo A."/>
            <person name="Bowyer P."/>
            <person name="Matsuda Y."/>
            <person name="Mondo S."/>
            <person name="Lyhne E.K."/>
            <person name="Kogle M.E."/>
            <person name="Clum A."/>
            <person name="Lipzen A."/>
            <person name="Salamov A."/>
            <person name="Ngan C.Y."/>
            <person name="Daum C."/>
            <person name="Chiniquy J."/>
            <person name="Barry K."/>
            <person name="LaButti K."/>
            <person name="Haridas S."/>
            <person name="Simmons B.A."/>
            <person name="Magnuson J.K."/>
            <person name="Mortensen U.H."/>
            <person name="Larsen T.O."/>
            <person name="Grigoriev I.V."/>
            <person name="Baker S.E."/>
            <person name="Andersen M.R."/>
        </authorList>
    </citation>
    <scope>NUCLEOTIDE SEQUENCE [LARGE SCALE GENOMIC DNA]</scope>
    <source>
        <strain evidence="2 3">IBT 24754</strain>
    </source>
</reference>
<proteinExistence type="predicted"/>
<sequence>MVLSTSRVSWYPHVTRRNTQGPAVVNVDRFRGIGGCRALVSYCKPGEQHERHSDIIQLDGERSSASRIPPLVGLAISDASATTCIFDNNPPELWSSTVILGTEIINLASDHARIKLVMLTLDRTFPGIPRFPRVRLTIHKDSVAARSTDQHNEHLSFMILQSSLSDERRPMILPIQESSEVSTPDANCPFATSPLK</sequence>
<protein>
    <submittedName>
        <fullName evidence="2">Uncharacterized protein</fullName>
    </submittedName>
</protein>
<name>A0A2T5M245_9EURO</name>
<dbReference type="VEuPathDB" id="FungiDB:P175DRAFT_0555260"/>
<dbReference type="EMBL" id="MSFN02000002">
    <property type="protein sequence ID" value="PTU22596.1"/>
    <property type="molecule type" value="Genomic_DNA"/>
</dbReference>
<dbReference type="GeneID" id="63817504"/>
<feature type="compositionally biased region" description="Polar residues" evidence="1">
    <location>
        <begin position="176"/>
        <end position="185"/>
    </location>
</feature>
<comment type="caution">
    <text evidence="2">The sequence shown here is derived from an EMBL/GenBank/DDBJ whole genome shotgun (WGS) entry which is preliminary data.</text>
</comment>